<protein>
    <submittedName>
        <fullName evidence="2">Uncharacterized protein</fullName>
    </submittedName>
</protein>
<proteinExistence type="predicted"/>
<feature type="region of interest" description="Disordered" evidence="1">
    <location>
        <begin position="28"/>
        <end position="50"/>
    </location>
</feature>
<dbReference type="Proteomes" id="UP001433268">
    <property type="component" value="Unassembled WGS sequence"/>
</dbReference>
<organism evidence="2 3">
    <name type="scientific">Apiospora hydei</name>
    <dbReference type="NCBI Taxonomy" id="1337664"/>
    <lineage>
        <taxon>Eukaryota</taxon>
        <taxon>Fungi</taxon>
        <taxon>Dikarya</taxon>
        <taxon>Ascomycota</taxon>
        <taxon>Pezizomycotina</taxon>
        <taxon>Sordariomycetes</taxon>
        <taxon>Xylariomycetidae</taxon>
        <taxon>Amphisphaeriales</taxon>
        <taxon>Apiosporaceae</taxon>
        <taxon>Apiospora</taxon>
    </lineage>
</organism>
<dbReference type="EMBL" id="JAQQWN010000007">
    <property type="protein sequence ID" value="KAK8075828.1"/>
    <property type="molecule type" value="Genomic_DNA"/>
</dbReference>
<name>A0ABR1W132_9PEZI</name>
<dbReference type="GeneID" id="92047866"/>
<evidence type="ECO:0000256" key="1">
    <source>
        <dbReference type="SAM" id="MobiDB-lite"/>
    </source>
</evidence>
<keyword evidence="3" id="KW-1185">Reference proteome</keyword>
<evidence type="ECO:0000313" key="3">
    <source>
        <dbReference type="Proteomes" id="UP001433268"/>
    </source>
</evidence>
<feature type="compositionally biased region" description="Basic and acidic residues" evidence="1">
    <location>
        <begin position="28"/>
        <end position="39"/>
    </location>
</feature>
<accession>A0ABR1W132</accession>
<comment type="caution">
    <text evidence="2">The sequence shown here is derived from an EMBL/GenBank/DDBJ whole genome shotgun (WGS) entry which is preliminary data.</text>
</comment>
<sequence length="185" mass="20171">MEPALFGLLGLCFAWPFLDTPTGGNIWDEMHRSDGDQKSKLPTGGDPISRFARPTLPVTSHAAASEGPSRVPVLGEDEQLGLIQGSVILFPDHLSGNSVPKSGVVQGVQSAIGISYGYGMPCDKAIPKFTSQGTPTLTLPIHCRLLWEITRSRGMWVDCRRYNDHSFTHYHKHGGSQDKQIMALT</sequence>
<reference evidence="2 3" key="1">
    <citation type="submission" date="2023-01" db="EMBL/GenBank/DDBJ databases">
        <title>Analysis of 21 Apiospora genomes using comparative genomics revels a genus with tremendous synthesis potential of carbohydrate active enzymes and secondary metabolites.</title>
        <authorList>
            <person name="Sorensen T."/>
        </authorList>
    </citation>
    <scope>NUCLEOTIDE SEQUENCE [LARGE SCALE GENOMIC DNA]</scope>
    <source>
        <strain evidence="2 3">CBS 114990</strain>
    </source>
</reference>
<evidence type="ECO:0000313" key="2">
    <source>
        <dbReference type="EMBL" id="KAK8075828.1"/>
    </source>
</evidence>
<dbReference type="RefSeq" id="XP_066666768.1">
    <property type="nucleotide sequence ID" value="XM_066814806.1"/>
</dbReference>
<gene>
    <name evidence="2" type="ORF">PG997_010491</name>
</gene>